<keyword evidence="2" id="KW-0238">DNA-binding</keyword>
<organism evidence="5">
    <name type="scientific">mine drainage metagenome</name>
    <dbReference type="NCBI Taxonomy" id="410659"/>
    <lineage>
        <taxon>unclassified sequences</taxon>
        <taxon>metagenomes</taxon>
        <taxon>ecological metagenomes</taxon>
    </lineage>
</organism>
<evidence type="ECO:0000259" key="4">
    <source>
        <dbReference type="PROSITE" id="PS50977"/>
    </source>
</evidence>
<dbReference type="PROSITE" id="PS01081">
    <property type="entry name" value="HTH_TETR_1"/>
    <property type="match status" value="1"/>
</dbReference>
<feature type="domain" description="HTH tetR-type" evidence="4">
    <location>
        <begin position="17"/>
        <end position="77"/>
    </location>
</feature>
<protein>
    <submittedName>
        <fullName evidence="5">Transcriptional regulator, TetR family</fullName>
    </submittedName>
</protein>
<reference evidence="5" key="2">
    <citation type="journal article" date="2014" name="ISME J.">
        <title>Microbial stratification in low pH oxic and suboxic macroscopic growths along an acid mine drainage.</title>
        <authorList>
            <person name="Mendez-Garcia C."/>
            <person name="Mesa V."/>
            <person name="Sprenger R.R."/>
            <person name="Richter M."/>
            <person name="Diez M.S."/>
            <person name="Solano J."/>
            <person name="Bargiela R."/>
            <person name="Golyshina O.V."/>
            <person name="Manteca A."/>
            <person name="Ramos J.L."/>
            <person name="Gallego J.R."/>
            <person name="Llorente I."/>
            <person name="Martins Dos Santos V.A."/>
            <person name="Jensen O.N."/>
            <person name="Pelaez A.I."/>
            <person name="Sanchez J."/>
            <person name="Ferrer M."/>
        </authorList>
    </citation>
    <scope>NUCLEOTIDE SEQUENCE</scope>
</reference>
<gene>
    <name evidence="5" type="ORF">B1A_20389</name>
</gene>
<dbReference type="PROSITE" id="PS50977">
    <property type="entry name" value="HTH_TETR_2"/>
    <property type="match status" value="1"/>
</dbReference>
<dbReference type="EMBL" id="AUZX01015042">
    <property type="protein sequence ID" value="EQD30039.1"/>
    <property type="molecule type" value="Genomic_DNA"/>
</dbReference>
<sequence length="196" mass="22906">MRGSPWRASRERVRDRQVKREAVIRAAAHAFNRKGYHNTSLDDIAAALRVSKPTVYYYVSNKEQLLFECFVAGIEPIRTAFRNARSQKAPARERLRTVLGHYGQAVASEFGWCMVRAEDQDLSPAMSAHIKSLKSEIDQGIRRLLREGRSRRIDPPVRSEDDCFRARRLAQLDRALVSRESIHDRRRDRRRLHHRF</sequence>
<dbReference type="PANTHER" id="PTHR30055">
    <property type="entry name" value="HTH-TYPE TRANSCRIPTIONAL REGULATOR RUTR"/>
    <property type="match status" value="1"/>
</dbReference>
<evidence type="ECO:0000256" key="1">
    <source>
        <dbReference type="ARBA" id="ARBA00023015"/>
    </source>
</evidence>
<evidence type="ECO:0000256" key="2">
    <source>
        <dbReference type="ARBA" id="ARBA00023125"/>
    </source>
</evidence>
<name>T0ZMT1_9ZZZZ</name>
<dbReference type="Gene3D" id="1.10.357.10">
    <property type="entry name" value="Tetracycline Repressor, domain 2"/>
    <property type="match status" value="1"/>
</dbReference>
<keyword evidence="3" id="KW-0804">Transcription</keyword>
<dbReference type="InterPro" id="IPR050109">
    <property type="entry name" value="HTH-type_TetR-like_transc_reg"/>
</dbReference>
<dbReference type="Pfam" id="PF00440">
    <property type="entry name" value="TetR_N"/>
    <property type="match status" value="1"/>
</dbReference>
<accession>T0ZMT1</accession>
<proteinExistence type="predicted"/>
<comment type="caution">
    <text evidence="5">The sequence shown here is derived from an EMBL/GenBank/DDBJ whole genome shotgun (WGS) entry which is preliminary data.</text>
</comment>
<evidence type="ECO:0000256" key="3">
    <source>
        <dbReference type="ARBA" id="ARBA00023163"/>
    </source>
</evidence>
<dbReference type="GO" id="GO:0000976">
    <property type="term" value="F:transcription cis-regulatory region binding"/>
    <property type="evidence" value="ECO:0007669"/>
    <property type="project" value="TreeGrafter"/>
</dbReference>
<dbReference type="InterPro" id="IPR001647">
    <property type="entry name" value="HTH_TetR"/>
</dbReference>
<dbReference type="PANTHER" id="PTHR30055:SF234">
    <property type="entry name" value="HTH-TYPE TRANSCRIPTIONAL REGULATOR BETI"/>
    <property type="match status" value="1"/>
</dbReference>
<keyword evidence="1" id="KW-0805">Transcription regulation</keyword>
<evidence type="ECO:0000313" key="5">
    <source>
        <dbReference type="EMBL" id="EQD30039.1"/>
    </source>
</evidence>
<dbReference type="InterPro" id="IPR023772">
    <property type="entry name" value="DNA-bd_HTH_TetR-type_CS"/>
</dbReference>
<dbReference type="PRINTS" id="PR00455">
    <property type="entry name" value="HTHTETR"/>
</dbReference>
<dbReference type="SUPFAM" id="SSF46689">
    <property type="entry name" value="Homeodomain-like"/>
    <property type="match status" value="1"/>
</dbReference>
<dbReference type="AlphaFoldDB" id="T0ZMT1"/>
<reference evidence="5" key="1">
    <citation type="submission" date="2013-08" db="EMBL/GenBank/DDBJ databases">
        <authorList>
            <person name="Mendez C."/>
            <person name="Richter M."/>
            <person name="Ferrer M."/>
            <person name="Sanchez J."/>
        </authorList>
    </citation>
    <scope>NUCLEOTIDE SEQUENCE</scope>
</reference>
<dbReference type="GO" id="GO:0003700">
    <property type="term" value="F:DNA-binding transcription factor activity"/>
    <property type="evidence" value="ECO:0007669"/>
    <property type="project" value="TreeGrafter"/>
</dbReference>
<dbReference type="InterPro" id="IPR009057">
    <property type="entry name" value="Homeodomain-like_sf"/>
</dbReference>